<reference evidence="2" key="1">
    <citation type="journal article" date="2019" name="bioRxiv">
        <title>The Genome of the Zebra Mussel, Dreissena polymorpha: A Resource for Invasive Species Research.</title>
        <authorList>
            <person name="McCartney M.A."/>
            <person name="Auch B."/>
            <person name="Kono T."/>
            <person name="Mallez S."/>
            <person name="Zhang Y."/>
            <person name="Obille A."/>
            <person name="Becker A."/>
            <person name="Abrahante J.E."/>
            <person name="Garbe J."/>
            <person name="Badalamenti J.P."/>
            <person name="Herman A."/>
            <person name="Mangelson H."/>
            <person name="Liachko I."/>
            <person name="Sullivan S."/>
            <person name="Sone E.D."/>
            <person name="Koren S."/>
            <person name="Silverstein K.A.T."/>
            <person name="Beckman K.B."/>
            <person name="Gohl D.M."/>
        </authorList>
    </citation>
    <scope>NUCLEOTIDE SEQUENCE</scope>
    <source>
        <strain evidence="2">Duluth1</strain>
        <tissue evidence="2">Whole animal</tissue>
    </source>
</reference>
<dbReference type="AlphaFoldDB" id="A0A9D4CW82"/>
<feature type="compositionally biased region" description="Polar residues" evidence="1">
    <location>
        <begin position="38"/>
        <end position="49"/>
    </location>
</feature>
<dbReference type="EMBL" id="JAIWYP010000011">
    <property type="protein sequence ID" value="KAH3734623.1"/>
    <property type="molecule type" value="Genomic_DNA"/>
</dbReference>
<gene>
    <name evidence="2" type="ORF">DPMN_041062</name>
</gene>
<accession>A0A9D4CW82</accession>
<evidence type="ECO:0000313" key="2">
    <source>
        <dbReference type="EMBL" id="KAH3734623.1"/>
    </source>
</evidence>
<evidence type="ECO:0000313" key="3">
    <source>
        <dbReference type="Proteomes" id="UP000828390"/>
    </source>
</evidence>
<dbReference type="Proteomes" id="UP000828390">
    <property type="component" value="Unassembled WGS sequence"/>
</dbReference>
<comment type="caution">
    <text evidence="2">The sequence shown here is derived from an EMBL/GenBank/DDBJ whole genome shotgun (WGS) entry which is preliminary data.</text>
</comment>
<reference evidence="2" key="2">
    <citation type="submission" date="2020-11" db="EMBL/GenBank/DDBJ databases">
        <authorList>
            <person name="McCartney M.A."/>
            <person name="Auch B."/>
            <person name="Kono T."/>
            <person name="Mallez S."/>
            <person name="Becker A."/>
            <person name="Gohl D.M."/>
            <person name="Silverstein K.A.T."/>
            <person name="Koren S."/>
            <person name="Bechman K.B."/>
            <person name="Herman A."/>
            <person name="Abrahante J.E."/>
            <person name="Garbe J."/>
        </authorList>
    </citation>
    <scope>NUCLEOTIDE SEQUENCE</scope>
    <source>
        <strain evidence="2">Duluth1</strain>
        <tissue evidence="2">Whole animal</tissue>
    </source>
</reference>
<evidence type="ECO:0000256" key="1">
    <source>
        <dbReference type="SAM" id="MobiDB-lite"/>
    </source>
</evidence>
<keyword evidence="3" id="KW-1185">Reference proteome</keyword>
<name>A0A9D4CW82_DREPO</name>
<sequence>MFGYRNYQLGALQEYRLTYMLRHLCSLSYRHPPVSLQSQIQKQMGSNRQHGLASANRGTLNQESYLKSMLY</sequence>
<feature type="region of interest" description="Disordered" evidence="1">
    <location>
        <begin position="38"/>
        <end position="58"/>
    </location>
</feature>
<organism evidence="2 3">
    <name type="scientific">Dreissena polymorpha</name>
    <name type="common">Zebra mussel</name>
    <name type="synonym">Mytilus polymorpha</name>
    <dbReference type="NCBI Taxonomy" id="45954"/>
    <lineage>
        <taxon>Eukaryota</taxon>
        <taxon>Metazoa</taxon>
        <taxon>Spiralia</taxon>
        <taxon>Lophotrochozoa</taxon>
        <taxon>Mollusca</taxon>
        <taxon>Bivalvia</taxon>
        <taxon>Autobranchia</taxon>
        <taxon>Heteroconchia</taxon>
        <taxon>Euheterodonta</taxon>
        <taxon>Imparidentia</taxon>
        <taxon>Neoheterodontei</taxon>
        <taxon>Myida</taxon>
        <taxon>Dreissenoidea</taxon>
        <taxon>Dreissenidae</taxon>
        <taxon>Dreissena</taxon>
    </lineage>
</organism>
<protein>
    <submittedName>
        <fullName evidence="2">Uncharacterized protein</fullName>
    </submittedName>
</protein>
<proteinExistence type="predicted"/>